<gene>
    <name evidence="1" type="ORF">EVAR_42974_1</name>
</gene>
<dbReference type="AlphaFoldDB" id="A0A4C1ZUI0"/>
<organism evidence="1 2">
    <name type="scientific">Eumeta variegata</name>
    <name type="common">Bagworm moth</name>
    <name type="synonym">Eumeta japonica</name>
    <dbReference type="NCBI Taxonomy" id="151549"/>
    <lineage>
        <taxon>Eukaryota</taxon>
        <taxon>Metazoa</taxon>
        <taxon>Ecdysozoa</taxon>
        <taxon>Arthropoda</taxon>
        <taxon>Hexapoda</taxon>
        <taxon>Insecta</taxon>
        <taxon>Pterygota</taxon>
        <taxon>Neoptera</taxon>
        <taxon>Endopterygota</taxon>
        <taxon>Lepidoptera</taxon>
        <taxon>Glossata</taxon>
        <taxon>Ditrysia</taxon>
        <taxon>Tineoidea</taxon>
        <taxon>Psychidae</taxon>
        <taxon>Oiketicinae</taxon>
        <taxon>Eumeta</taxon>
    </lineage>
</organism>
<keyword evidence="2" id="KW-1185">Reference proteome</keyword>
<accession>A0A4C1ZUI0</accession>
<comment type="caution">
    <text evidence="1">The sequence shown here is derived from an EMBL/GenBank/DDBJ whole genome shotgun (WGS) entry which is preliminary data.</text>
</comment>
<name>A0A4C1ZUI0_EUMVA</name>
<evidence type="ECO:0000313" key="1">
    <source>
        <dbReference type="EMBL" id="GBP90423.1"/>
    </source>
</evidence>
<dbReference type="EMBL" id="BGZK01002083">
    <property type="protein sequence ID" value="GBP90423.1"/>
    <property type="molecule type" value="Genomic_DNA"/>
</dbReference>
<protein>
    <submittedName>
        <fullName evidence="1">Uncharacterized protein</fullName>
    </submittedName>
</protein>
<evidence type="ECO:0000313" key="2">
    <source>
        <dbReference type="Proteomes" id="UP000299102"/>
    </source>
</evidence>
<proteinExistence type="predicted"/>
<sequence length="226" mass="25782">MSLGILGETYHGVFRAVGPLEMEFLPWSGDIVGLYVILKELYQRTDSQNLCPRQRMSRPRKSDLYIDSAPEAVAREVLLCRWDAANIWAHAAPQIRQYHLCQGINVNPPVRLPFERLRPGRLVIYARVATTRHARHVLQQTQRRPALLAPRAGEGDMTQWDVEYQISYMKQAVCALVLDVSLESRLVCGALHKNMSRLTILSGEWQCMVYLGGPRKSGDRRMLVLD</sequence>
<reference evidence="1 2" key="1">
    <citation type="journal article" date="2019" name="Commun. Biol.">
        <title>The bagworm genome reveals a unique fibroin gene that provides high tensile strength.</title>
        <authorList>
            <person name="Kono N."/>
            <person name="Nakamura H."/>
            <person name="Ohtoshi R."/>
            <person name="Tomita M."/>
            <person name="Numata K."/>
            <person name="Arakawa K."/>
        </authorList>
    </citation>
    <scope>NUCLEOTIDE SEQUENCE [LARGE SCALE GENOMIC DNA]</scope>
</reference>
<dbReference type="Proteomes" id="UP000299102">
    <property type="component" value="Unassembled WGS sequence"/>
</dbReference>